<evidence type="ECO:0000313" key="2">
    <source>
        <dbReference type="EMBL" id="KAK2957182.1"/>
    </source>
</evidence>
<sequence length="340" mass="38527">MEEITKQKRTSSDNSDQQIKKSKKQYHKAGSKAEKKGKHGFRAPTFGSVGVLCTCEKRFQKMCGREARILLEETFHRKYVPEEEQEKEEEDGNQQASIADLLSAEIADEIQSTQNSNTQGRLWEFTDTKCAGLEYLELNPYNAQQMKNETVVDLVNALFQNRKASLLSGQTGHTSSRHIRRMIPLLFVTHADDQSLQTGINEICSPSVQNCVSEGKPYKYRIEFKRRNSSNLDFDETVSSVGTTLKHLIESISPDPDRKTEACLRWKDADYIIHVEVFTNVLGLSIVSTEDWEASSRWSFDYVAKEEAPEQSKSSEKAPSSQGLSEKPTESEEKPEESVV</sequence>
<gene>
    <name evidence="2" type="ORF">BLNAU_7776</name>
</gene>
<feature type="region of interest" description="Disordered" evidence="1">
    <location>
        <begin position="1"/>
        <end position="40"/>
    </location>
</feature>
<keyword evidence="3" id="KW-1185">Reference proteome</keyword>
<reference evidence="2 3" key="1">
    <citation type="journal article" date="2022" name="bioRxiv">
        <title>Genomics of Preaxostyla Flagellates Illuminates Evolutionary Transitions and the Path Towards Mitochondrial Loss.</title>
        <authorList>
            <person name="Novak L.V.F."/>
            <person name="Treitli S.C."/>
            <person name="Pyrih J."/>
            <person name="Halakuc P."/>
            <person name="Pipaliya S.V."/>
            <person name="Vacek V."/>
            <person name="Brzon O."/>
            <person name="Soukal P."/>
            <person name="Eme L."/>
            <person name="Dacks J.B."/>
            <person name="Karnkowska A."/>
            <person name="Elias M."/>
            <person name="Hampl V."/>
        </authorList>
    </citation>
    <scope>NUCLEOTIDE SEQUENCE [LARGE SCALE GENOMIC DNA]</scope>
    <source>
        <strain evidence="2">NAU3</strain>
        <tissue evidence="2">Gut</tissue>
    </source>
</reference>
<dbReference type="SUPFAM" id="SSF143437">
    <property type="entry name" value="THUMP domain-like"/>
    <property type="match status" value="1"/>
</dbReference>
<dbReference type="PANTHER" id="PTHR13452:SF10">
    <property type="entry name" value="THUMP DOMAIN-CONTAINING PROTEIN 1"/>
    <property type="match status" value="1"/>
</dbReference>
<dbReference type="Proteomes" id="UP001281761">
    <property type="component" value="Unassembled WGS sequence"/>
</dbReference>
<evidence type="ECO:0000313" key="3">
    <source>
        <dbReference type="Proteomes" id="UP001281761"/>
    </source>
</evidence>
<dbReference type="InterPro" id="IPR040183">
    <property type="entry name" value="THUMPD1-like"/>
</dbReference>
<feature type="compositionally biased region" description="Basic residues" evidence="1">
    <location>
        <begin position="20"/>
        <end position="40"/>
    </location>
</feature>
<protein>
    <submittedName>
        <fullName evidence="2">tRNA acetyltransferase TAN1</fullName>
    </submittedName>
</protein>
<dbReference type="CDD" id="cd11717">
    <property type="entry name" value="THUMP_THUMPD1_like"/>
    <property type="match status" value="1"/>
</dbReference>
<accession>A0ABQ9Y0A6</accession>
<feature type="compositionally biased region" description="Basic and acidic residues" evidence="1">
    <location>
        <begin position="305"/>
        <end position="316"/>
    </location>
</feature>
<feature type="region of interest" description="Disordered" evidence="1">
    <location>
        <begin position="305"/>
        <end position="340"/>
    </location>
</feature>
<organism evidence="2 3">
    <name type="scientific">Blattamonas nauphoetae</name>
    <dbReference type="NCBI Taxonomy" id="2049346"/>
    <lineage>
        <taxon>Eukaryota</taxon>
        <taxon>Metamonada</taxon>
        <taxon>Preaxostyla</taxon>
        <taxon>Oxymonadida</taxon>
        <taxon>Blattamonas</taxon>
    </lineage>
</organism>
<evidence type="ECO:0000256" key="1">
    <source>
        <dbReference type="SAM" id="MobiDB-lite"/>
    </source>
</evidence>
<dbReference type="PANTHER" id="PTHR13452">
    <property type="entry name" value="THUMP DOMAIN CONTAINING PROTEIN 1-RELATED"/>
    <property type="match status" value="1"/>
</dbReference>
<name>A0ABQ9Y0A6_9EUKA</name>
<proteinExistence type="predicted"/>
<comment type="caution">
    <text evidence="2">The sequence shown here is derived from an EMBL/GenBank/DDBJ whole genome shotgun (WGS) entry which is preliminary data.</text>
</comment>
<dbReference type="Gene3D" id="3.30.2300.10">
    <property type="entry name" value="THUMP superfamily"/>
    <property type="match status" value="1"/>
</dbReference>
<dbReference type="EMBL" id="JARBJD010000048">
    <property type="protein sequence ID" value="KAK2957182.1"/>
    <property type="molecule type" value="Genomic_DNA"/>
</dbReference>